<dbReference type="AlphaFoldDB" id="A0AAU7QEX0"/>
<evidence type="ECO:0000259" key="2">
    <source>
        <dbReference type="SMART" id="SM00899"/>
    </source>
</evidence>
<keyword evidence="1" id="KW-0408">Iron</keyword>
<name>A0AAU7QEX0_9GAMM</name>
<feature type="domain" description="Ferrous iron transporter FeoA-like" evidence="2">
    <location>
        <begin position="38"/>
        <end position="109"/>
    </location>
</feature>
<dbReference type="InterPro" id="IPR053184">
    <property type="entry name" value="FeoA-like"/>
</dbReference>
<dbReference type="PANTHER" id="PTHR43151:SF1">
    <property type="entry name" value="SSR2333 PROTEIN"/>
    <property type="match status" value="1"/>
</dbReference>
<proteinExistence type="predicted"/>
<reference evidence="3" key="1">
    <citation type="submission" date="2024-06" db="EMBL/GenBank/DDBJ databases">
        <authorList>
            <person name="Coelho C."/>
            <person name="Bento M."/>
            <person name="Garcia E."/>
            <person name="Camelo A."/>
            <person name="Brandao I."/>
            <person name="Espirito Santo C."/>
            <person name="Trovao J."/>
            <person name="Verissimo A."/>
            <person name="Costa J."/>
            <person name="Tiago I."/>
        </authorList>
    </citation>
    <scope>NUCLEOTIDE SEQUENCE</scope>
    <source>
        <strain evidence="3">KWT182</strain>
    </source>
</reference>
<dbReference type="InterPro" id="IPR008988">
    <property type="entry name" value="Transcriptional_repressor_C"/>
</dbReference>
<gene>
    <name evidence="3" type="ORF">ABK905_12320</name>
</gene>
<dbReference type="InterPro" id="IPR038157">
    <property type="entry name" value="FeoA_core_dom"/>
</dbReference>
<organism evidence="3">
    <name type="scientific">Acerihabitans sp. KWT182</name>
    <dbReference type="NCBI Taxonomy" id="3157919"/>
    <lineage>
        <taxon>Bacteria</taxon>
        <taxon>Pseudomonadati</taxon>
        <taxon>Pseudomonadota</taxon>
        <taxon>Gammaproteobacteria</taxon>
        <taxon>Enterobacterales</taxon>
        <taxon>Pectobacteriaceae</taxon>
        <taxon>Acerihabitans</taxon>
    </lineage>
</organism>
<dbReference type="PANTHER" id="PTHR43151">
    <property type="entry name" value="FEOA FAMILY PROTEIN"/>
    <property type="match status" value="1"/>
</dbReference>
<protein>
    <submittedName>
        <fullName evidence="3">FeoA family protein</fullName>
    </submittedName>
</protein>
<accession>A0AAU7QEX0</accession>
<dbReference type="Gene3D" id="2.30.30.90">
    <property type="match status" value="1"/>
</dbReference>
<dbReference type="SUPFAM" id="SSF50037">
    <property type="entry name" value="C-terminal domain of transcriptional repressors"/>
    <property type="match status" value="1"/>
</dbReference>
<dbReference type="GO" id="GO:0046914">
    <property type="term" value="F:transition metal ion binding"/>
    <property type="evidence" value="ECO:0007669"/>
    <property type="project" value="InterPro"/>
</dbReference>
<dbReference type="Pfam" id="PF04023">
    <property type="entry name" value="FeoA"/>
    <property type="match status" value="1"/>
</dbReference>
<evidence type="ECO:0000256" key="1">
    <source>
        <dbReference type="ARBA" id="ARBA00023004"/>
    </source>
</evidence>
<dbReference type="InterPro" id="IPR007167">
    <property type="entry name" value="Fe-transptr_FeoA-like"/>
</dbReference>
<sequence>MISLLIDVGTLTASRDGMINFVQQHRDIMMADKIARLQSLALVPLGEKGVVALIRFENDRREQLAALGLRTGRAIRVMQRSEEGPVLVAVEDNRIAVDYDSAKKIMVSVIDL</sequence>
<evidence type="ECO:0000313" key="3">
    <source>
        <dbReference type="EMBL" id="XBS71614.1"/>
    </source>
</evidence>
<dbReference type="EMBL" id="CP157947">
    <property type="protein sequence ID" value="XBS71614.1"/>
    <property type="molecule type" value="Genomic_DNA"/>
</dbReference>
<dbReference type="SMART" id="SM00899">
    <property type="entry name" value="FeoA"/>
    <property type="match status" value="1"/>
</dbReference>